<organism evidence="1 2">
    <name type="scientific">Knipowitschia caucasica</name>
    <name type="common">Caucasian dwarf goby</name>
    <name type="synonym">Pomatoschistus caucasicus</name>
    <dbReference type="NCBI Taxonomy" id="637954"/>
    <lineage>
        <taxon>Eukaryota</taxon>
        <taxon>Metazoa</taxon>
        <taxon>Chordata</taxon>
        <taxon>Craniata</taxon>
        <taxon>Vertebrata</taxon>
        <taxon>Euteleostomi</taxon>
        <taxon>Actinopterygii</taxon>
        <taxon>Neopterygii</taxon>
        <taxon>Teleostei</taxon>
        <taxon>Neoteleostei</taxon>
        <taxon>Acanthomorphata</taxon>
        <taxon>Gobiaria</taxon>
        <taxon>Gobiiformes</taxon>
        <taxon>Gobioidei</taxon>
        <taxon>Gobiidae</taxon>
        <taxon>Gobiinae</taxon>
        <taxon>Knipowitschia</taxon>
    </lineage>
</organism>
<evidence type="ECO:0000313" key="2">
    <source>
        <dbReference type="Proteomes" id="UP001497482"/>
    </source>
</evidence>
<sequence length="95" mass="10661">MYANGQINTMRSGHTWIVGCRLDEEDDSDTSCKRLPLVLPGLHDLSVERRLQCPRLISGRNSGFSDEKRSLDTAALPQSRMLAKLFPGWSLDNSQ</sequence>
<dbReference type="AlphaFoldDB" id="A0AAV2MQX1"/>
<dbReference type="EMBL" id="OZ035831">
    <property type="protein sequence ID" value="CAL1615896.1"/>
    <property type="molecule type" value="Genomic_DNA"/>
</dbReference>
<name>A0AAV2MQX1_KNICA</name>
<protein>
    <submittedName>
        <fullName evidence="1">Uncharacterized protein</fullName>
    </submittedName>
</protein>
<reference evidence="1 2" key="1">
    <citation type="submission" date="2024-04" db="EMBL/GenBank/DDBJ databases">
        <authorList>
            <person name="Waldvogel A.-M."/>
            <person name="Schoenle A."/>
        </authorList>
    </citation>
    <scope>NUCLEOTIDE SEQUENCE [LARGE SCALE GENOMIC DNA]</scope>
</reference>
<gene>
    <name evidence="1" type="ORF">KC01_LOCUS41760</name>
</gene>
<proteinExistence type="predicted"/>
<evidence type="ECO:0000313" key="1">
    <source>
        <dbReference type="EMBL" id="CAL1615896.1"/>
    </source>
</evidence>
<accession>A0AAV2MQX1</accession>
<dbReference type="Proteomes" id="UP001497482">
    <property type="component" value="Chromosome 9"/>
</dbReference>
<keyword evidence="2" id="KW-1185">Reference proteome</keyword>